<feature type="compositionally biased region" description="Polar residues" evidence="1">
    <location>
        <begin position="744"/>
        <end position="762"/>
    </location>
</feature>
<feature type="region of interest" description="Disordered" evidence="1">
    <location>
        <begin position="177"/>
        <end position="199"/>
    </location>
</feature>
<dbReference type="PANTHER" id="PTHR14689">
    <property type="entry name" value="PHORBOL-ESTER_DAG-TYPE DOMAIN-CONTAINING PROTEIN"/>
    <property type="match status" value="1"/>
</dbReference>
<feature type="region of interest" description="Disordered" evidence="1">
    <location>
        <begin position="562"/>
        <end position="606"/>
    </location>
</feature>
<dbReference type="GO" id="GO:0005634">
    <property type="term" value="C:nucleus"/>
    <property type="evidence" value="ECO:0007669"/>
    <property type="project" value="TreeGrafter"/>
</dbReference>
<dbReference type="Proteomes" id="UP001152799">
    <property type="component" value="Chromosome 3"/>
</dbReference>
<evidence type="ECO:0000259" key="2">
    <source>
        <dbReference type="Pfam" id="PF13926"/>
    </source>
</evidence>
<feature type="compositionally biased region" description="Basic and acidic residues" evidence="1">
    <location>
        <begin position="937"/>
        <end position="958"/>
    </location>
</feature>
<feature type="region of interest" description="Disordered" evidence="1">
    <location>
        <begin position="234"/>
        <end position="282"/>
    </location>
</feature>
<evidence type="ECO:0000313" key="3">
    <source>
        <dbReference type="EMBL" id="CAG9767032.1"/>
    </source>
</evidence>
<keyword evidence="4" id="KW-1185">Reference proteome</keyword>
<protein>
    <recommendedName>
        <fullName evidence="2">DUF4211 domain-containing protein</fullName>
    </recommendedName>
</protein>
<feature type="compositionally biased region" description="Polar residues" evidence="1">
    <location>
        <begin position="346"/>
        <end position="356"/>
    </location>
</feature>
<feature type="compositionally biased region" description="Low complexity" evidence="1">
    <location>
        <begin position="500"/>
        <end position="510"/>
    </location>
</feature>
<dbReference type="InterPro" id="IPR025451">
    <property type="entry name" value="DUF4211"/>
</dbReference>
<reference evidence="3" key="1">
    <citation type="submission" date="2022-01" db="EMBL/GenBank/DDBJ databases">
        <authorList>
            <person name="King R."/>
        </authorList>
    </citation>
    <scope>NUCLEOTIDE SEQUENCE</scope>
</reference>
<dbReference type="EMBL" id="OU892279">
    <property type="protein sequence ID" value="CAG9767032.1"/>
    <property type="molecule type" value="Genomic_DNA"/>
</dbReference>
<accession>A0A9N9MRB9</accession>
<feature type="compositionally biased region" description="Low complexity" evidence="1">
    <location>
        <begin position="405"/>
        <end position="426"/>
    </location>
</feature>
<name>A0A9N9MRB9_9CUCU</name>
<feature type="compositionally biased region" description="Polar residues" evidence="1">
    <location>
        <begin position="489"/>
        <end position="499"/>
    </location>
</feature>
<dbReference type="OrthoDB" id="21499at2759"/>
<feature type="compositionally biased region" description="Basic residues" evidence="1">
    <location>
        <begin position="336"/>
        <end position="345"/>
    </location>
</feature>
<feature type="compositionally biased region" description="Pro residues" evidence="1">
    <location>
        <begin position="581"/>
        <end position="599"/>
    </location>
</feature>
<evidence type="ECO:0000313" key="4">
    <source>
        <dbReference type="Proteomes" id="UP001152799"/>
    </source>
</evidence>
<feature type="compositionally biased region" description="Basic and acidic residues" evidence="1">
    <location>
        <begin position="908"/>
        <end position="921"/>
    </location>
</feature>
<dbReference type="PANTHER" id="PTHR14689:SF0">
    <property type="entry name" value="COILED-COIL DOMAIN-CONTAINING PROTEIN 82"/>
    <property type="match status" value="1"/>
</dbReference>
<gene>
    <name evidence="3" type="ORF">CEUTPL_LOCUS7599</name>
</gene>
<sequence>MDPVGPWYASYNRLAAQAAAGEHHPLAAAAAAAAAVASATTTTSASAPPAGVLPGGFLSPPAVGYETVFSPLFHGAVAASGAKPHYVAQVTQQHRALAQAAASKQASESGEFHPQAQAFFEQGASAWQQNSPFGILPHESVVATSSGKTVSYENFNAHFAAAQQSISNHISSIANSKLAASNRSPQSPQVTTASVKTGPNPSAFFQVPVSLSDTSKLASANSSNLQQSCIVSSASTTKEYRGVPQAPNRAFLSSANPPSRNIEKSFTSPPTNKQQSAPQIQTKAQTKIYSELANQREQQQQRANEEPQSQSSPISFSIMDAPGRMNYAGSNASGKRPPHFQHNYRHYQQPQNANSEDFQRPKSGPDYQNSTNGSECNVAVPRRPSPLQAHSQASPIGHAQSPAYPMYNSPMNSMSSPQQSSSQQVAPPSPLDVSVPRPNSQTGNVAYPSVITRALNTDNKSFPERYDHNQTNQTNQACWDDRQGQQQQRKFQANTQPTYNNSSTNNELNNRPGEGQRQQYFDSTTGHQVTLQDLSSCRGDPMTIVKNLQQQQQTCQVPQVEIKQEVPKPPIKRRKSAEKPVAPPPPAEIHPPNRIPPPAHSTGANQQQQNGVYFEFDRWNIPPPTSKIFSSQALHQQHQGLMISQVPHPHGHHPPPPLPYFAPFHIANHPGEFPSSVELTPLTNYNEQQHAAHQQQQHQQQQQQQQQQQHHQQPPQPQQPQYQQPDDQPKVVVPNIEEELNFLSGDTTPRLQPPMNHTNHQNKPPPPLPQKPMDKVGGPGVGFMSSYLKFLQGERDTSPPPVMRGGPGSRKQAANTWTRRQTEDAAVKSQLHSGGPPDTNGAVAGGTVLPNLTGPPPGVTRLTTSGDPQDDPRYFPLPKERKKGFDSSDDGFSSEDDFFGSRKHLHMRSLDSIKREDYPRERKSHRGGRPCKPGGATERKRLKMQEKKEKKMKDKIKVKLEDVPKRELTKRAVKGKNSLTDIIKDGEEPDEPPEYQDSEDSDPAWTPAAIVDDEDMLPMKKKGRGRSGPKHKKPRNLIAAAAQGAGINDSDGLGVYSSPEKKLKSSHKLKPTVPTLEDNIAASMQNNLSSVNDDNPFKTGEFVAIKSELFQDWPAIWRVDGKTLLQKYEPFEQNGLMLYRNISTYTSWTSDSKKQYVSVPVKYKSQSQSETIVEFLKNEMTITDPKLQEQCMKQCESYQDNFEVYIQTLISQALDSNFLMEIFQEKDEYFLTNVRTIDEITDNKKQKLLQLVRWPANLQAAVCTWPCFNVLREVQQADVQTRMCAACGRNNVAVRVIMYGQPYNKTTLEGCQPDPNAINEKDFFMCRICVSRVELASKVIHQKYLMYIECAKRVSEKRTSDSTKDTTCILNELLADEHWLNQLFLEVRTFWSEIDCIEHSFKAKCVQ</sequence>
<feature type="region of interest" description="Disordered" evidence="1">
    <location>
        <begin position="970"/>
        <end position="1010"/>
    </location>
</feature>
<feature type="compositionally biased region" description="Polar residues" evidence="1">
    <location>
        <begin position="366"/>
        <end position="375"/>
    </location>
</feature>
<feature type="compositionally biased region" description="Acidic residues" evidence="1">
    <location>
        <begin position="987"/>
        <end position="1002"/>
    </location>
</feature>
<evidence type="ECO:0000256" key="1">
    <source>
        <dbReference type="SAM" id="MobiDB-lite"/>
    </source>
</evidence>
<feature type="region of interest" description="Disordered" evidence="1">
    <location>
        <begin position="480"/>
        <end position="519"/>
    </location>
</feature>
<feature type="compositionally biased region" description="Low complexity" evidence="1">
    <location>
        <begin position="688"/>
        <end position="726"/>
    </location>
</feature>
<feature type="domain" description="DUF4211" evidence="2">
    <location>
        <begin position="1181"/>
        <end position="1308"/>
    </location>
</feature>
<feature type="region of interest" description="Disordered" evidence="1">
    <location>
        <begin position="744"/>
        <end position="781"/>
    </location>
</feature>
<feature type="region of interest" description="Disordered" evidence="1">
    <location>
        <begin position="687"/>
        <end position="728"/>
    </location>
</feature>
<dbReference type="Pfam" id="PF13926">
    <property type="entry name" value="DUF4211"/>
    <property type="match status" value="1"/>
</dbReference>
<feature type="compositionally biased region" description="Polar residues" evidence="1">
    <location>
        <begin position="178"/>
        <end position="199"/>
    </location>
</feature>
<proteinExistence type="predicted"/>
<feature type="region of interest" description="Disordered" evidence="1">
    <location>
        <begin position="793"/>
        <end position="958"/>
    </location>
</feature>
<organism evidence="3 4">
    <name type="scientific">Ceutorhynchus assimilis</name>
    <name type="common">cabbage seed weevil</name>
    <dbReference type="NCBI Taxonomy" id="467358"/>
    <lineage>
        <taxon>Eukaryota</taxon>
        <taxon>Metazoa</taxon>
        <taxon>Ecdysozoa</taxon>
        <taxon>Arthropoda</taxon>
        <taxon>Hexapoda</taxon>
        <taxon>Insecta</taxon>
        <taxon>Pterygota</taxon>
        <taxon>Neoptera</taxon>
        <taxon>Endopterygota</taxon>
        <taxon>Coleoptera</taxon>
        <taxon>Polyphaga</taxon>
        <taxon>Cucujiformia</taxon>
        <taxon>Curculionidae</taxon>
        <taxon>Ceutorhynchinae</taxon>
        <taxon>Ceutorhynchus</taxon>
    </lineage>
</organism>
<feature type="compositionally biased region" description="Acidic residues" evidence="1">
    <location>
        <begin position="887"/>
        <end position="898"/>
    </location>
</feature>
<feature type="compositionally biased region" description="Polar residues" evidence="1">
    <location>
        <begin position="251"/>
        <end position="282"/>
    </location>
</feature>
<feature type="region of interest" description="Disordered" evidence="1">
    <location>
        <begin position="294"/>
        <end position="449"/>
    </location>
</feature>
<feature type="compositionally biased region" description="Low complexity" evidence="1">
    <location>
        <begin position="294"/>
        <end position="318"/>
    </location>
</feature>